<gene>
    <name evidence="7" type="ORF">POZ10_17615</name>
</gene>
<feature type="transmembrane region" description="Helical" evidence="5">
    <location>
        <begin position="455"/>
        <end position="475"/>
    </location>
</feature>
<reference evidence="7" key="1">
    <citation type="submission" date="2022-10" db="EMBL/GenBank/DDBJ databases">
        <title>Human gut microbiome strain richness.</title>
        <authorList>
            <person name="Chen-Liaw A."/>
        </authorList>
    </citation>
    <scope>NUCLEOTIDE SEQUENCE</scope>
    <source>
        <strain evidence="7">1001713st1_F9_1001713B170221_170320</strain>
    </source>
</reference>
<feature type="transmembrane region" description="Helical" evidence="5">
    <location>
        <begin position="432"/>
        <end position="449"/>
    </location>
</feature>
<evidence type="ECO:0000256" key="3">
    <source>
        <dbReference type="ARBA" id="ARBA00022989"/>
    </source>
</evidence>
<evidence type="ECO:0000313" key="8">
    <source>
        <dbReference type="Proteomes" id="UP001222603"/>
    </source>
</evidence>
<sequence>MAHTTQQIRNISPKVITFLLLAFGLMFMVYALIFQKILLFAIIVGLPLGVIILTYSIQRPRMSYLLYGAYTFYLTAIMRYSRQDGLSVISDGLLIYMTISILFYYVKNKNDIRLSNAINFFTVTYIAWFLYILIQFINPASDSTSYIAGIRGWLLSTPILYFVSCILLDNPKTLKRSLIIIGIFTITAFLKLLYQKYRWFDAAETEWLMGGSWYTHILSSGIRYFSIYSDAGNFGSNMGMISIVYGIIAFHTSEKWLRIFFSCIALMGIVGMIMSGTRGAMIVPLGGLALYCLICKNIKIMVISALAVIMLYAFFAFTEIGDGNALIRRMRTAFRPQEDTSFNVRIENQKLIAEYMRTHPWGAGLGKGVARVNVNSDGVVEDTIPPDAFYVDIWIQTGTIGLLIYISMCIAIIIYSCYIIMFRVRNPGLRNILTAFICGVFGIWLNGYVGRGMGMTPSFFMVAASLAFIMNGPYIDRLLRESKSEILNTKH</sequence>
<dbReference type="Pfam" id="PF04932">
    <property type="entry name" value="Wzy_C"/>
    <property type="match status" value="1"/>
</dbReference>
<evidence type="ECO:0000313" key="7">
    <source>
        <dbReference type="EMBL" id="MDC1902429.1"/>
    </source>
</evidence>
<comment type="caution">
    <text evidence="7">The sequence shown here is derived from an EMBL/GenBank/DDBJ whole genome shotgun (WGS) entry which is preliminary data.</text>
</comment>
<feature type="transmembrane region" description="Helical" evidence="5">
    <location>
        <begin position="86"/>
        <end position="106"/>
    </location>
</feature>
<dbReference type="RefSeq" id="WP_016273902.1">
    <property type="nucleotide sequence ID" value="NZ_BAABXG010000001.1"/>
</dbReference>
<dbReference type="PANTHER" id="PTHR37422">
    <property type="entry name" value="TEICHURONIC ACID BIOSYNTHESIS PROTEIN TUAE"/>
    <property type="match status" value="1"/>
</dbReference>
<feature type="transmembrane region" description="Helical" evidence="5">
    <location>
        <begin position="288"/>
        <end position="315"/>
    </location>
</feature>
<feature type="domain" description="O-antigen ligase-related" evidence="6">
    <location>
        <begin position="265"/>
        <end position="406"/>
    </location>
</feature>
<proteinExistence type="predicted"/>
<feature type="transmembrane region" description="Helical" evidence="5">
    <location>
        <begin position="393"/>
        <end position="420"/>
    </location>
</feature>
<keyword evidence="7" id="KW-0436">Ligase</keyword>
<feature type="transmembrane region" description="Helical" evidence="5">
    <location>
        <begin position="15"/>
        <end position="33"/>
    </location>
</feature>
<dbReference type="GO" id="GO:0016020">
    <property type="term" value="C:membrane"/>
    <property type="evidence" value="ECO:0007669"/>
    <property type="project" value="UniProtKB-SubCell"/>
</dbReference>
<evidence type="ECO:0000256" key="4">
    <source>
        <dbReference type="ARBA" id="ARBA00023136"/>
    </source>
</evidence>
<feature type="transmembrane region" description="Helical" evidence="5">
    <location>
        <begin position="177"/>
        <end position="195"/>
    </location>
</feature>
<dbReference type="InterPro" id="IPR007016">
    <property type="entry name" value="O-antigen_ligase-rel_domated"/>
</dbReference>
<dbReference type="EMBL" id="JAQNSI010000485">
    <property type="protein sequence ID" value="MDC1902429.1"/>
    <property type="molecule type" value="Genomic_DNA"/>
</dbReference>
<organism evidence="7 8">
    <name type="scientific">Bacteroides uniformis</name>
    <dbReference type="NCBI Taxonomy" id="820"/>
    <lineage>
        <taxon>Bacteria</taxon>
        <taxon>Pseudomonadati</taxon>
        <taxon>Bacteroidota</taxon>
        <taxon>Bacteroidia</taxon>
        <taxon>Bacteroidales</taxon>
        <taxon>Bacteroidaceae</taxon>
        <taxon>Bacteroides</taxon>
    </lineage>
</organism>
<evidence type="ECO:0000256" key="2">
    <source>
        <dbReference type="ARBA" id="ARBA00022692"/>
    </source>
</evidence>
<name>A0A139JYS9_BACUN</name>
<evidence type="ECO:0000256" key="1">
    <source>
        <dbReference type="ARBA" id="ARBA00004141"/>
    </source>
</evidence>
<feature type="transmembrane region" description="Helical" evidence="5">
    <location>
        <begin position="232"/>
        <end position="250"/>
    </location>
</feature>
<dbReference type="GO" id="GO:0016874">
    <property type="term" value="F:ligase activity"/>
    <property type="evidence" value="ECO:0007669"/>
    <property type="project" value="UniProtKB-KW"/>
</dbReference>
<dbReference type="Proteomes" id="UP001222603">
    <property type="component" value="Unassembled WGS sequence"/>
</dbReference>
<comment type="subcellular location">
    <subcellularLocation>
        <location evidence="1">Membrane</location>
        <topology evidence="1">Multi-pass membrane protein</topology>
    </subcellularLocation>
</comment>
<feature type="transmembrane region" description="Helical" evidence="5">
    <location>
        <begin position="150"/>
        <end position="168"/>
    </location>
</feature>
<protein>
    <submittedName>
        <fullName evidence="7">O-antigen ligase family protein</fullName>
    </submittedName>
</protein>
<dbReference type="PANTHER" id="PTHR37422:SF17">
    <property type="entry name" value="O-ANTIGEN LIGASE"/>
    <property type="match status" value="1"/>
</dbReference>
<dbReference type="AlphaFoldDB" id="A0A139JYS9"/>
<feature type="transmembrane region" description="Helical" evidence="5">
    <location>
        <begin position="256"/>
        <end position="276"/>
    </location>
</feature>
<feature type="transmembrane region" description="Helical" evidence="5">
    <location>
        <begin position="118"/>
        <end position="138"/>
    </location>
</feature>
<dbReference type="InterPro" id="IPR051533">
    <property type="entry name" value="WaaL-like"/>
</dbReference>
<accession>A0A139JYS9</accession>
<evidence type="ECO:0000256" key="5">
    <source>
        <dbReference type="SAM" id="Phobius"/>
    </source>
</evidence>
<feature type="transmembrane region" description="Helical" evidence="5">
    <location>
        <begin position="64"/>
        <end position="80"/>
    </location>
</feature>
<keyword evidence="2 5" id="KW-0812">Transmembrane</keyword>
<keyword evidence="4 5" id="KW-0472">Membrane</keyword>
<feature type="transmembrane region" description="Helical" evidence="5">
    <location>
        <begin position="39"/>
        <end position="57"/>
    </location>
</feature>
<keyword evidence="3 5" id="KW-1133">Transmembrane helix</keyword>
<evidence type="ECO:0000259" key="6">
    <source>
        <dbReference type="Pfam" id="PF04932"/>
    </source>
</evidence>